<keyword evidence="1" id="KW-1133">Transmembrane helix</keyword>
<reference evidence="4 5" key="1">
    <citation type="submission" date="2017-09" db="EMBL/GenBank/DDBJ databases">
        <title>Depth-based differentiation of microbial function through sediment-hosted aquifers and enrichment of novel symbionts in the deep terrestrial subsurface.</title>
        <authorList>
            <person name="Probst A.J."/>
            <person name="Ladd B."/>
            <person name="Jarett J.K."/>
            <person name="Geller-Mcgrath D.E."/>
            <person name="Sieber C.M."/>
            <person name="Emerson J.B."/>
            <person name="Anantharaman K."/>
            <person name="Thomas B.C."/>
            <person name="Malmstrom R."/>
            <person name="Stieglmeier M."/>
            <person name="Klingl A."/>
            <person name="Woyke T."/>
            <person name="Ryan C.M."/>
            <person name="Banfield J.F."/>
        </authorList>
    </citation>
    <scope>NUCLEOTIDE SEQUENCE [LARGE SCALE GENOMIC DNA]</scope>
    <source>
        <strain evidence="4">CG22_combo_CG10-13_8_21_14_all_39_10</strain>
    </source>
</reference>
<evidence type="ECO:0008006" key="6">
    <source>
        <dbReference type="Google" id="ProtNLM"/>
    </source>
</evidence>
<keyword evidence="1" id="KW-0472">Membrane</keyword>
<dbReference type="SUPFAM" id="SSF159774">
    <property type="entry name" value="YerB-like"/>
    <property type="match status" value="2"/>
</dbReference>
<evidence type="ECO:0000256" key="1">
    <source>
        <dbReference type="SAM" id="Phobius"/>
    </source>
</evidence>
<dbReference type="Gene3D" id="3.50.90.10">
    <property type="entry name" value="YerB-like"/>
    <property type="match status" value="1"/>
</dbReference>
<gene>
    <name evidence="4" type="ORF">COX03_00500</name>
</gene>
<dbReference type="InterPro" id="IPR021416">
    <property type="entry name" value="DUF3048_N"/>
</dbReference>
<sequence>MKEYLAKIKKFTSTRTFMLVVSFLGLFLVSVGISVLVFTFILGRGKSGATPSTGADGKSKINLNLPKVESCPINGQMFTKAEKDIWETRRPIATIIENHVDSRPPSGLSRADVVYEAVAEGGITRFLTVFYCDTSAEDVRIGPIRSVRVYYIDWAQEYGLPLFVHSGGANNICSSCPRGIKPKGDVATEVDAFKKLVVLNWRYAQGNSMDAGTNIGFPIVWRDYERIPGAATEHTFMGSSDKLFEEGTKRGFGYNDAKGKPWVNSFTSWKFVDGKTSESPTAREISFSFWDNKPDYDVKWVYDSAKNVYLRFNGGKEYVDMDTKTQLAASNVIIQFTKERGPVDKEGHMIYTTTGTGKALVFQNGSVLEGTWSKETQASRTKYFDSKGKEISLVKGKIWLEIVPAGNEVKY</sequence>
<dbReference type="InterPro" id="IPR035328">
    <property type="entry name" value="DUF3048_C"/>
</dbReference>
<dbReference type="Pfam" id="PF17479">
    <property type="entry name" value="DUF3048_C"/>
    <property type="match status" value="1"/>
</dbReference>
<evidence type="ECO:0000313" key="4">
    <source>
        <dbReference type="EMBL" id="PIP57911.1"/>
    </source>
</evidence>
<evidence type="ECO:0000259" key="2">
    <source>
        <dbReference type="Pfam" id="PF11258"/>
    </source>
</evidence>
<feature type="domain" description="DUF3048" evidence="2">
    <location>
        <begin position="87"/>
        <end position="173"/>
    </location>
</feature>
<evidence type="ECO:0000259" key="3">
    <source>
        <dbReference type="Pfam" id="PF17479"/>
    </source>
</evidence>
<feature type="domain" description="DUF3048" evidence="3">
    <location>
        <begin position="294"/>
        <end position="399"/>
    </location>
</feature>
<comment type="caution">
    <text evidence="4">The sequence shown here is derived from an EMBL/GenBank/DDBJ whole genome shotgun (WGS) entry which is preliminary data.</text>
</comment>
<organism evidence="4 5">
    <name type="scientific">Candidatus Woesebacteria bacterium CG22_combo_CG10-13_8_21_14_all_39_10</name>
    <dbReference type="NCBI Taxonomy" id="1975059"/>
    <lineage>
        <taxon>Bacteria</taxon>
        <taxon>Candidatus Woeseibacteriota</taxon>
    </lineage>
</organism>
<dbReference type="EMBL" id="PCSW01000015">
    <property type="protein sequence ID" value="PIP57911.1"/>
    <property type="molecule type" value="Genomic_DNA"/>
</dbReference>
<dbReference type="Pfam" id="PF11258">
    <property type="entry name" value="DUF3048"/>
    <property type="match status" value="1"/>
</dbReference>
<name>A0A2H0BJU2_9BACT</name>
<feature type="transmembrane region" description="Helical" evidence="1">
    <location>
        <begin position="20"/>
        <end position="42"/>
    </location>
</feature>
<keyword evidence="1" id="KW-0812">Transmembrane</keyword>
<dbReference type="InterPro" id="IPR023158">
    <property type="entry name" value="YerB-like_sf"/>
</dbReference>
<evidence type="ECO:0000313" key="5">
    <source>
        <dbReference type="Proteomes" id="UP000229847"/>
    </source>
</evidence>
<proteinExistence type="predicted"/>
<protein>
    <recommendedName>
        <fullName evidence="6">Lipoprotein YerB</fullName>
    </recommendedName>
</protein>
<accession>A0A2H0BJU2</accession>
<dbReference type="Proteomes" id="UP000229847">
    <property type="component" value="Unassembled WGS sequence"/>
</dbReference>
<dbReference type="AlphaFoldDB" id="A0A2H0BJU2"/>